<proteinExistence type="predicted"/>
<dbReference type="PROSITE" id="PS50013">
    <property type="entry name" value="CHROMO_2"/>
    <property type="match status" value="1"/>
</dbReference>
<reference evidence="3" key="1">
    <citation type="submission" date="2023-04" db="EMBL/GenBank/DDBJ databases">
        <title>Phytophthora fragariaefolia NBRC 109709.</title>
        <authorList>
            <person name="Ichikawa N."/>
            <person name="Sato H."/>
            <person name="Tonouchi N."/>
        </authorList>
    </citation>
    <scope>NUCLEOTIDE SEQUENCE</scope>
    <source>
        <strain evidence="3">NBRC 109709</strain>
    </source>
</reference>
<dbReference type="InterPro" id="IPR036397">
    <property type="entry name" value="RNaseH_sf"/>
</dbReference>
<protein>
    <submittedName>
        <fullName evidence="3">Unnamed protein product</fullName>
    </submittedName>
</protein>
<feature type="domain" description="Integrase catalytic" evidence="2">
    <location>
        <begin position="1"/>
        <end position="151"/>
    </location>
</feature>
<dbReference type="AlphaFoldDB" id="A0A9W6XHL8"/>
<dbReference type="Gene3D" id="3.30.420.10">
    <property type="entry name" value="Ribonuclease H-like superfamily/Ribonuclease H"/>
    <property type="match status" value="1"/>
</dbReference>
<keyword evidence="4" id="KW-1185">Reference proteome</keyword>
<evidence type="ECO:0000259" key="2">
    <source>
        <dbReference type="PROSITE" id="PS50994"/>
    </source>
</evidence>
<comment type="caution">
    <text evidence="3">The sequence shown here is derived from an EMBL/GenBank/DDBJ whole genome shotgun (WGS) entry which is preliminary data.</text>
</comment>
<dbReference type="SUPFAM" id="SSF54160">
    <property type="entry name" value="Chromo domain-like"/>
    <property type="match status" value="1"/>
</dbReference>
<dbReference type="PANTHER" id="PTHR37984">
    <property type="entry name" value="PROTEIN CBG26694"/>
    <property type="match status" value="1"/>
</dbReference>
<dbReference type="SUPFAM" id="SSF53098">
    <property type="entry name" value="Ribonuclease H-like"/>
    <property type="match status" value="1"/>
</dbReference>
<dbReference type="InterPro" id="IPR050951">
    <property type="entry name" value="Retrovirus_Pol_polyprotein"/>
</dbReference>
<feature type="domain" description="Chromo" evidence="1">
    <location>
        <begin position="286"/>
        <end position="348"/>
    </location>
</feature>
<dbReference type="PANTHER" id="PTHR37984:SF5">
    <property type="entry name" value="PROTEIN NYNRIN-LIKE"/>
    <property type="match status" value="1"/>
</dbReference>
<dbReference type="InterPro" id="IPR001584">
    <property type="entry name" value="Integrase_cat-core"/>
</dbReference>
<dbReference type="EMBL" id="BSXT01001103">
    <property type="protein sequence ID" value="GMF38633.1"/>
    <property type="molecule type" value="Genomic_DNA"/>
</dbReference>
<sequence>MDHTPSLPKSFKGATELLIWVDLFTGYVNAKASVSRTAQTIAESYEDCVFRRFVASEAMWHDRELGFMADRFRIFNRIVAQRQRSTMAYQPQANGTAERMVQTLTRSVKIYVADTNQRDWDVYAERLTFALNTAQDRVRGDSPFSQAHGWDPRTTLEALLPLDITRRRYRDLRSEQINRMNELVYMASKLGHRSGYISTASMRVTHLWQGPFRVVEMVADDAAKIEIAGSEYHQFPTVHVSKLKLVRRFPDRPQVELVSDGVNCLDFDEALLTEDSWEATLADDEFEVDQIVDVRSGRRTRYGRVHGEFMVYWKGYAEQTWVDEAYLNCGALLQEFERKMADRNRFQGIQSHKEGEE</sequence>
<dbReference type="Gene3D" id="2.40.50.40">
    <property type="match status" value="1"/>
</dbReference>
<dbReference type="InterPro" id="IPR000953">
    <property type="entry name" value="Chromo/chromo_shadow_dom"/>
</dbReference>
<accession>A0A9W6XHL8</accession>
<evidence type="ECO:0000313" key="4">
    <source>
        <dbReference type="Proteomes" id="UP001165121"/>
    </source>
</evidence>
<gene>
    <name evidence="3" type="ORF">Pfra01_001120500</name>
</gene>
<name>A0A9W6XHL8_9STRA</name>
<evidence type="ECO:0000259" key="1">
    <source>
        <dbReference type="PROSITE" id="PS50013"/>
    </source>
</evidence>
<dbReference type="InterPro" id="IPR012337">
    <property type="entry name" value="RNaseH-like_sf"/>
</dbReference>
<dbReference type="PROSITE" id="PS50994">
    <property type="entry name" value="INTEGRASE"/>
    <property type="match status" value="1"/>
</dbReference>
<evidence type="ECO:0000313" key="3">
    <source>
        <dbReference type="EMBL" id="GMF38633.1"/>
    </source>
</evidence>
<dbReference type="GO" id="GO:0003676">
    <property type="term" value="F:nucleic acid binding"/>
    <property type="evidence" value="ECO:0007669"/>
    <property type="project" value="InterPro"/>
</dbReference>
<dbReference type="Proteomes" id="UP001165121">
    <property type="component" value="Unassembled WGS sequence"/>
</dbReference>
<organism evidence="3 4">
    <name type="scientific">Phytophthora fragariaefolia</name>
    <dbReference type="NCBI Taxonomy" id="1490495"/>
    <lineage>
        <taxon>Eukaryota</taxon>
        <taxon>Sar</taxon>
        <taxon>Stramenopiles</taxon>
        <taxon>Oomycota</taxon>
        <taxon>Peronosporomycetes</taxon>
        <taxon>Peronosporales</taxon>
        <taxon>Peronosporaceae</taxon>
        <taxon>Phytophthora</taxon>
    </lineage>
</organism>
<dbReference type="InterPro" id="IPR016197">
    <property type="entry name" value="Chromo-like_dom_sf"/>
</dbReference>
<dbReference type="GO" id="GO:0015074">
    <property type="term" value="P:DNA integration"/>
    <property type="evidence" value="ECO:0007669"/>
    <property type="project" value="InterPro"/>
</dbReference>